<name>A0ABW1AFV4_9ACTN</name>
<evidence type="ECO:0000313" key="2">
    <source>
        <dbReference type="EMBL" id="MFC5753441.1"/>
    </source>
</evidence>
<evidence type="ECO:0000259" key="1">
    <source>
        <dbReference type="Pfam" id="PF06889"/>
    </source>
</evidence>
<accession>A0ABW1AFV4</accession>
<proteinExistence type="predicted"/>
<gene>
    <name evidence="2" type="ORF">ACFPZN_48150</name>
</gene>
<feature type="domain" description="DUF1266" evidence="1">
    <location>
        <begin position="161"/>
        <end position="347"/>
    </location>
</feature>
<dbReference type="EMBL" id="JBHSON010000113">
    <property type="protein sequence ID" value="MFC5753441.1"/>
    <property type="molecule type" value="Genomic_DNA"/>
</dbReference>
<organism evidence="2 3">
    <name type="scientific">Actinomadura rugatobispora</name>
    <dbReference type="NCBI Taxonomy" id="1994"/>
    <lineage>
        <taxon>Bacteria</taxon>
        <taxon>Bacillati</taxon>
        <taxon>Actinomycetota</taxon>
        <taxon>Actinomycetes</taxon>
        <taxon>Streptosporangiales</taxon>
        <taxon>Thermomonosporaceae</taxon>
        <taxon>Actinomadura</taxon>
    </lineage>
</organism>
<protein>
    <submittedName>
        <fullName evidence="2">DUF1266 domain-containing protein</fullName>
    </submittedName>
</protein>
<evidence type="ECO:0000313" key="3">
    <source>
        <dbReference type="Proteomes" id="UP001596074"/>
    </source>
</evidence>
<dbReference type="Proteomes" id="UP001596074">
    <property type="component" value="Unassembled WGS sequence"/>
</dbReference>
<keyword evidence="3" id="KW-1185">Reference proteome</keyword>
<dbReference type="Pfam" id="PF06889">
    <property type="entry name" value="DUF1266"/>
    <property type="match status" value="1"/>
</dbReference>
<sequence length="348" mass="37552">EAAAAGLPALAGDARAVLDGQAAHVLAGAGLPAEARGRALAAMGGFRAVQDHRRADRAALHAARLAIREMGHRAAVPAIRELLASVDPAGDVHRQVAVILAEAERRPDRDHDVIVTDPDVPSWGRLAGALAVGAHLATGNGVAWNLADGGDEDPAGTKERLAQSWGVTDHDGWREQIDALLAAENSDPAIQAVLDRRRRGDDEYAWQDAIAVWCGEKDISTDTTTALIKLSTRVLRYEARFRADGALAPDGRIGSVYGYDFGRAVNMARWGRNAGYCAADEAEKCVLIAGDRARRTYGSWAEFSAGYTLGRMLRFDDDEFGEWYERSVAVHRMLLDDPGSPWRKLAWG</sequence>
<reference evidence="3" key="1">
    <citation type="journal article" date="2019" name="Int. J. Syst. Evol. Microbiol.">
        <title>The Global Catalogue of Microorganisms (GCM) 10K type strain sequencing project: providing services to taxonomists for standard genome sequencing and annotation.</title>
        <authorList>
            <consortium name="The Broad Institute Genomics Platform"/>
            <consortium name="The Broad Institute Genome Sequencing Center for Infectious Disease"/>
            <person name="Wu L."/>
            <person name="Ma J."/>
        </authorList>
    </citation>
    <scope>NUCLEOTIDE SEQUENCE [LARGE SCALE GENOMIC DNA]</scope>
    <source>
        <strain evidence="3">KCTC 42087</strain>
    </source>
</reference>
<comment type="caution">
    <text evidence="2">The sequence shown here is derived from an EMBL/GenBank/DDBJ whole genome shotgun (WGS) entry which is preliminary data.</text>
</comment>
<dbReference type="RefSeq" id="WP_378290467.1">
    <property type="nucleotide sequence ID" value="NZ_JBHSON010000113.1"/>
</dbReference>
<dbReference type="InterPro" id="IPR009677">
    <property type="entry name" value="DUF1266"/>
</dbReference>
<feature type="non-terminal residue" evidence="2">
    <location>
        <position position="1"/>
    </location>
</feature>